<proteinExistence type="predicted"/>
<evidence type="ECO:0008006" key="4">
    <source>
        <dbReference type="Google" id="ProtNLM"/>
    </source>
</evidence>
<evidence type="ECO:0000256" key="1">
    <source>
        <dbReference type="SAM" id="SignalP"/>
    </source>
</evidence>
<feature type="signal peptide" evidence="1">
    <location>
        <begin position="1"/>
        <end position="16"/>
    </location>
</feature>
<name>A0AAF5PXV5_WUCBA</name>
<evidence type="ECO:0000313" key="2">
    <source>
        <dbReference type="Proteomes" id="UP000093561"/>
    </source>
</evidence>
<reference evidence="2" key="2">
    <citation type="journal article" date="2016" name="Mol. Ecol.">
        <title>Population genomics of the filarial nematode parasite Wuchereria bancrofti from mosquitoes.</title>
        <authorList>
            <person name="Small S.T."/>
            <person name="Reimer L.J."/>
            <person name="Tisch D.J."/>
            <person name="King C.L."/>
            <person name="Christensen B.M."/>
            <person name="Siba P.M."/>
            <person name="Kazura J.W."/>
            <person name="Serre D."/>
            <person name="Zimmerman P.A."/>
        </authorList>
    </citation>
    <scope>NUCLEOTIDE SEQUENCE</scope>
    <source>
        <strain evidence="2">pt0022</strain>
    </source>
</reference>
<organism evidence="2 3">
    <name type="scientific">Wuchereria bancrofti</name>
    <dbReference type="NCBI Taxonomy" id="6293"/>
    <lineage>
        <taxon>Eukaryota</taxon>
        <taxon>Metazoa</taxon>
        <taxon>Ecdysozoa</taxon>
        <taxon>Nematoda</taxon>
        <taxon>Chromadorea</taxon>
        <taxon>Rhabditida</taxon>
        <taxon>Spirurina</taxon>
        <taxon>Spiruromorpha</taxon>
        <taxon>Filarioidea</taxon>
        <taxon>Onchocercidae</taxon>
        <taxon>Wuchereria</taxon>
    </lineage>
</organism>
<reference evidence="3" key="3">
    <citation type="submission" date="2024-02" db="UniProtKB">
        <authorList>
            <consortium name="WormBaseParasite"/>
        </authorList>
    </citation>
    <scope>IDENTIFICATION</scope>
    <source>
        <strain evidence="3">pt0022</strain>
    </source>
</reference>
<protein>
    <recommendedName>
        <fullName evidence="4">Secreted protein</fullName>
    </recommendedName>
</protein>
<keyword evidence="1" id="KW-0732">Signal</keyword>
<evidence type="ECO:0000313" key="3">
    <source>
        <dbReference type="WBParaSite" id="mrna-Wban_07223"/>
    </source>
</evidence>
<feature type="chain" id="PRO_5042128549" description="Secreted protein" evidence="1">
    <location>
        <begin position="17"/>
        <end position="70"/>
    </location>
</feature>
<dbReference type="AlphaFoldDB" id="A0AAF5PXV5"/>
<dbReference type="WBParaSite" id="mrna-Wban_07223">
    <property type="protein sequence ID" value="mrna-Wban_07223"/>
    <property type="gene ID" value="Wban_07223"/>
</dbReference>
<sequence length="70" mass="8110">MVGFSALLLLLASCSAISSSNNQNQIKRPSNRFVIPYWRLLQRNRKVMHQPHELSRISLISFTNPTDHYL</sequence>
<reference evidence="2" key="1">
    <citation type="submission" date="2015-03" db="EMBL/GenBank/DDBJ databases">
        <title>Wuchereria bancrofti Genome Sequencing Papua New Guinea Strain.</title>
        <authorList>
            <person name="Small S.T."/>
            <person name="Serre D."/>
            <person name="Zimmerman P.A."/>
        </authorList>
    </citation>
    <scope>NUCLEOTIDE SEQUENCE [LARGE SCALE GENOMIC DNA]</scope>
    <source>
        <strain evidence="2">pt0022</strain>
    </source>
</reference>
<dbReference type="Proteomes" id="UP000093561">
    <property type="component" value="Unassembled WGS sequence"/>
</dbReference>
<accession>A0AAF5PXV5</accession>